<dbReference type="SUPFAM" id="SSF57716">
    <property type="entry name" value="Glucocorticoid receptor-like (DNA-binding domain)"/>
    <property type="match status" value="1"/>
</dbReference>
<keyword evidence="13" id="KW-0511">Multifunctional enzyme</keyword>
<dbReference type="InterPro" id="IPR020629">
    <property type="entry name" value="FPG_Glyclase"/>
</dbReference>
<dbReference type="GO" id="GO:0034039">
    <property type="term" value="F:8-oxo-7,8-dihydroguanine DNA N-glycosylase activity"/>
    <property type="evidence" value="ECO:0007669"/>
    <property type="project" value="TreeGrafter"/>
</dbReference>
<keyword evidence="11" id="KW-0234">DNA repair</keyword>
<dbReference type="Gene3D" id="1.10.8.50">
    <property type="match status" value="1"/>
</dbReference>
<keyword evidence="7 16" id="KW-0863">Zinc-finger</keyword>
<evidence type="ECO:0000259" key="18">
    <source>
        <dbReference type="PROSITE" id="PS51068"/>
    </source>
</evidence>
<dbReference type="NCBIfam" id="NF002211">
    <property type="entry name" value="PRK01103.1"/>
    <property type="match status" value="1"/>
</dbReference>
<keyword evidence="12" id="KW-0456">Lyase</keyword>
<dbReference type="InterPro" id="IPR015886">
    <property type="entry name" value="H2TH_FPG"/>
</dbReference>
<dbReference type="Pfam" id="PF06827">
    <property type="entry name" value="zf-FPG_IleRS"/>
    <property type="match status" value="1"/>
</dbReference>
<dbReference type="GO" id="GO:0003684">
    <property type="term" value="F:damaged DNA binding"/>
    <property type="evidence" value="ECO:0007669"/>
    <property type="project" value="InterPro"/>
</dbReference>
<dbReference type="SMART" id="SM00898">
    <property type="entry name" value="Fapy_DNA_glyco"/>
    <property type="match status" value="1"/>
</dbReference>
<dbReference type="SMART" id="SM01232">
    <property type="entry name" value="H2TH"/>
    <property type="match status" value="1"/>
</dbReference>
<dbReference type="GO" id="GO:0140078">
    <property type="term" value="F:class I DNA-(apurinic or apyrimidinic site) endonuclease activity"/>
    <property type="evidence" value="ECO:0007669"/>
    <property type="project" value="UniProtKB-EC"/>
</dbReference>
<dbReference type="Gene3D" id="3.20.190.10">
    <property type="entry name" value="MutM-like, N-terminal"/>
    <property type="match status" value="1"/>
</dbReference>
<dbReference type="CDD" id="cd08966">
    <property type="entry name" value="EcFpg-like_N"/>
    <property type="match status" value="1"/>
</dbReference>
<evidence type="ECO:0000259" key="17">
    <source>
        <dbReference type="PROSITE" id="PS51066"/>
    </source>
</evidence>
<evidence type="ECO:0000256" key="7">
    <source>
        <dbReference type="ARBA" id="ARBA00022771"/>
    </source>
</evidence>
<keyword evidence="10" id="KW-0238">DNA-binding</keyword>
<dbReference type="Pfam" id="PF01149">
    <property type="entry name" value="Fapy_DNA_glyco"/>
    <property type="match status" value="1"/>
</dbReference>
<feature type="domain" description="FPG-type" evidence="17">
    <location>
        <begin position="246"/>
        <end position="280"/>
    </location>
</feature>
<accession>A0A1F7GTW6</accession>
<dbReference type="GO" id="GO:0006284">
    <property type="term" value="P:base-excision repair"/>
    <property type="evidence" value="ECO:0007669"/>
    <property type="project" value="InterPro"/>
</dbReference>
<dbReference type="InterPro" id="IPR015887">
    <property type="entry name" value="DNA_glyclase_Znf_dom_DNA_BS"/>
</dbReference>
<dbReference type="PANTHER" id="PTHR22993">
    <property type="entry name" value="FORMAMIDOPYRIMIDINE-DNA GLYCOSYLASE"/>
    <property type="match status" value="1"/>
</dbReference>
<evidence type="ECO:0000256" key="14">
    <source>
        <dbReference type="ARBA" id="ARBA00023295"/>
    </source>
</evidence>
<keyword evidence="14" id="KW-0326">Glycosidase</keyword>
<evidence type="ECO:0000256" key="13">
    <source>
        <dbReference type="ARBA" id="ARBA00023268"/>
    </source>
</evidence>
<dbReference type="PROSITE" id="PS51068">
    <property type="entry name" value="FPG_CAT"/>
    <property type="match status" value="1"/>
</dbReference>
<evidence type="ECO:0000256" key="5">
    <source>
        <dbReference type="ARBA" id="ARBA00022723"/>
    </source>
</evidence>
<evidence type="ECO:0000256" key="16">
    <source>
        <dbReference type="PROSITE-ProRule" id="PRU00391"/>
    </source>
</evidence>
<dbReference type="InterPro" id="IPR000214">
    <property type="entry name" value="Znf_DNA_glyclase/AP_lyase"/>
</dbReference>
<dbReference type="EMBL" id="MFZI01000011">
    <property type="protein sequence ID" value="OGK21952.1"/>
    <property type="molecule type" value="Genomic_DNA"/>
</dbReference>
<sequence>MPELPEVETIRQGLEKYLVGKKIIGVKLKGFILPPSQLSHLEGGRTVAVKRFGKGLVIDLNNKYSLAIHIKLTGQFIYKGPETENITPSKKLVGLVPSKFTRIIFKLDKNAFLYFNDVRKFAWVKVVKTDEVKNLPFFKGLGPEPFRDLRFEHFKRVVQKSKGAVKAVLMDQKKIGGVGNIYANDALNLARVDPRRKGSGLDNKEIEKLYETIHEVLKRGLKYGGATELNYVNALGQSGKYQEHFLTYGRQGQKCYNCGGTIKKIFLAGRGTYFCEDCQK</sequence>
<protein>
    <submittedName>
        <fullName evidence="19">DNA-formamidopyrimidine glycosylase</fullName>
    </submittedName>
</protein>
<organism evidence="19 20">
    <name type="scientific">Candidatus Roizmanbacteria bacterium RIFCSPHIGHO2_01_FULL_39_8</name>
    <dbReference type="NCBI Taxonomy" id="1802033"/>
    <lineage>
        <taxon>Bacteria</taxon>
        <taxon>Candidatus Roizmaniibacteriota</taxon>
    </lineage>
</organism>
<evidence type="ECO:0000256" key="2">
    <source>
        <dbReference type="ARBA" id="ARBA00001947"/>
    </source>
</evidence>
<proteinExistence type="inferred from homology"/>
<evidence type="ECO:0000256" key="3">
    <source>
        <dbReference type="ARBA" id="ARBA00009409"/>
    </source>
</evidence>
<keyword evidence="5" id="KW-0479">Metal-binding</keyword>
<dbReference type="InterPro" id="IPR035937">
    <property type="entry name" value="FPG_N"/>
</dbReference>
<evidence type="ECO:0000256" key="4">
    <source>
        <dbReference type="ARBA" id="ARBA00011245"/>
    </source>
</evidence>
<keyword evidence="6" id="KW-0227">DNA damage</keyword>
<evidence type="ECO:0000256" key="11">
    <source>
        <dbReference type="ARBA" id="ARBA00023204"/>
    </source>
</evidence>
<dbReference type="PROSITE" id="PS01242">
    <property type="entry name" value="ZF_FPG_1"/>
    <property type="match status" value="1"/>
</dbReference>
<evidence type="ECO:0000256" key="8">
    <source>
        <dbReference type="ARBA" id="ARBA00022801"/>
    </source>
</evidence>
<dbReference type="PANTHER" id="PTHR22993:SF9">
    <property type="entry name" value="FORMAMIDOPYRIMIDINE-DNA GLYCOSYLASE"/>
    <property type="match status" value="1"/>
</dbReference>
<dbReference type="InterPro" id="IPR010663">
    <property type="entry name" value="Znf_FPG/IleRS"/>
</dbReference>
<feature type="domain" description="Formamidopyrimidine-DNA glycosylase catalytic" evidence="18">
    <location>
        <begin position="2"/>
        <end position="122"/>
    </location>
</feature>
<dbReference type="PROSITE" id="PS51066">
    <property type="entry name" value="ZF_FPG_2"/>
    <property type="match status" value="1"/>
</dbReference>
<name>A0A1F7GTW6_9BACT</name>
<comment type="similarity">
    <text evidence="3">Belongs to the FPG family.</text>
</comment>
<evidence type="ECO:0000256" key="9">
    <source>
        <dbReference type="ARBA" id="ARBA00022833"/>
    </source>
</evidence>
<dbReference type="InterPro" id="IPR010979">
    <property type="entry name" value="Ribosomal_uS13-like_H2TH"/>
</dbReference>
<gene>
    <name evidence="19" type="ORF">A2866_06045</name>
</gene>
<evidence type="ECO:0000256" key="10">
    <source>
        <dbReference type="ARBA" id="ARBA00023125"/>
    </source>
</evidence>
<dbReference type="SUPFAM" id="SSF81624">
    <property type="entry name" value="N-terminal domain of MutM-like DNA repair proteins"/>
    <property type="match status" value="1"/>
</dbReference>
<dbReference type="NCBIfam" id="TIGR00577">
    <property type="entry name" value="fpg"/>
    <property type="match status" value="1"/>
</dbReference>
<evidence type="ECO:0000256" key="6">
    <source>
        <dbReference type="ARBA" id="ARBA00022763"/>
    </source>
</evidence>
<evidence type="ECO:0000256" key="15">
    <source>
        <dbReference type="ARBA" id="ARBA00044632"/>
    </source>
</evidence>
<evidence type="ECO:0000313" key="19">
    <source>
        <dbReference type="EMBL" id="OGK21952.1"/>
    </source>
</evidence>
<dbReference type="SUPFAM" id="SSF46946">
    <property type="entry name" value="S13-like H2TH domain"/>
    <property type="match status" value="1"/>
</dbReference>
<evidence type="ECO:0000256" key="1">
    <source>
        <dbReference type="ARBA" id="ARBA00001668"/>
    </source>
</evidence>
<comment type="caution">
    <text evidence="19">The sequence shown here is derived from an EMBL/GenBank/DDBJ whole genome shotgun (WGS) entry which is preliminary data.</text>
</comment>
<reference evidence="19 20" key="1">
    <citation type="journal article" date="2016" name="Nat. Commun.">
        <title>Thousands of microbial genomes shed light on interconnected biogeochemical processes in an aquifer system.</title>
        <authorList>
            <person name="Anantharaman K."/>
            <person name="Brown C.T."/>
            <person name="Hug L.A."/>
            <person name="Sharon I."/>
            <person name="Castelle C.J."/>
            <person name="Probst A.J."/>
            <person name="Thomas B.C."/>
            <person name="Singh A."/>
            <person name="Wilkins M.J."/>
            <person name="Karaoz U."/>
            <person name="Brodie E.L."/>
            <person name="Williams K.H."/>
            <person name="Hubbard S.S."/>
            <person name="Banfield J.F."/>
        </authorList>
    </citation>
    <scope>NUCLEOTIDE SEQUENCE [LARGE SCALE GENOMIC DNA]</scope>
</reference>
<comment type="cofactor">
    <cofactor evidence="2">
        <name>Zn(2+)</name>
        <dbReference type="ChEBI" id="CHEBI:29105"/>
    </cofactor>
</comment>
<dbReference type="Pfam" id="PF06831">
    <property type="entry name" value="H2TH"/>
    <property type="match status" value="1"/>
</dbReference>
<dbReference type="Proteomes" id="UP000177026">
    <property type="component" value="Unassembled WGS sequence"/>
</dbReference>
<evidence type="ECO:0000313" key="20">
    <source>
        <dbReference type="Proteomes" id="UP000177026"/>
    </source>
</evidence>
<keyword evidence="9" id="KW-0862">Zinc</keyword>
<comment type="catalytic activity">
    <reaction evidence="1">
        <text>Hydrolysis of DNA containing ring-opened 7-methylguanine residues, releasing 2,6-diamino-4-hydroxy-5-(N-methyl)formamidopyrimidine.</text>
        <dbReference type="EC" id="3.2.2.23"/>
    </reaction>
</comment>
<dbReference type="FunFam" id="1.10.8.50:FF:000003">
    <property type="entry name" value="Formamidopyrimidine-DNA glycosylase"/>
    <property type="match status" value="1"/>
</dbReference>
<keyword evidence="8" id="KW-0378">Hydrolase</keyword>
<dbReference type="GO" id="GO:0008270">
    <property type="term" value="F:zinc ion binding"/>
    <property type="evidence" value="ECO:0007669"/>
    <property type="project" value="UniProtKB-KW"/>
</dbReference>
<comment type="catalytic activity">
    <reaction evidence="15">
        <text>2'-deoxyribonucleotide-(2'-deoxyribose 5'-phosphate)-2'-deoxyribonucleotide-DNA = a 3'-end 2'-deoxyribonucleotide-(2,3-dehydro-2,3-deoxyribose 5'-phosphate)-DNA + a 5'-end 5'-phospho-2'-deoxyribonucleoside-DNA + H(+)</text>
        <dbReference type="Rhea" id="RHEA:66592"/>
        <dbReference type="Rhea" id="RHEA-COMP:13180"/>
        <dbReference type="Rhea" id="RHEA-COMP:16897"/>
        <dbReference type="Rhea" id="RHEA-COMP:17067"/>
        <dbReference type="ChEBI" id="CHEBI:15378"/>
        <dbReference type="ChEBI" id="CHEBI:136412"/>
        <dbReference type="ChEBI" id="CHEBI:157695"/>
        <dbReference type="ChEBI" id="CHEBI:167181"/>
        <dbReference type="EC" id="4.2.99.18"/>
    </reaction>
</comment>
<evidence type="ECO:0000256" key="12">
    <source>
        <dbReference type="ARBA" id="ARBA00023239"/>
    </source>
</evidence>
<dbReference type="AlphaFoldDB" id="A0A1F7GTW6"/>
<dbReference type="InterPro" id="IPR012319">
    <property type="entry name" value="FPG_cat"/>
</dbReference>
<comment type="subunit">
    <text evidence="4">Monomer.</text>
</comment>